<evidence type="ECO:0000313" key="1">
    <source>
        <dbReference type="EnsemblPlants" id="HORVU.MOREX.r3.7HG0655760.1.CDS1"/>
    </source>
</evidence>
<sequence length="83" mass="9370">MSQGGPIIKISCNFMHCKKYISFFHHIYWLWLNFRVVHGPPCPPLATPLGSTLRRAGRIFDGSGSICSMWAPIAIRFSISSFL</sequence>
<name>A0A8I7BID8_HORVV</name>
<proteinExistence type="predicted"/>
<reference evidence="2" key="1">
    <citation type="journal article" date="2012" name="Nature">
        <title>A physical, genetic and functional sequence assembly of the barley genome.</title>
        <authorList>
            <consortium name="The International Barley Genome Sequencing Consortium"/>
            <person name="Mayer K.F."/>
            <person name="Waugh R."/>
            <person name="Brown J.W."/>
            <person name="Schulman A."/>
            <person name="Langridge P."/>
            <person name="Platzer M."/>
            <person name="Fincher G.B."/>
            <person name="Muehlbauer G.J."/>
            <person name="Sato K."/>
            <person name="Close T.J."/>
            <person name="Wise R.P."/>
            <person name="Stein N."/>
        </authorList>
    </citation>
    <scope>NUCLEOTIDE SEQUENCE [LARGE SCALE GENOMIC DNA]</scope>
    <source>
        <strain evidence="2">cv. Morex</strain>
    </source>
</reference>
<keyword evidence="2" id="KW-1185">Reference proteome</keyword>
<dbReference type="Gramene" id="HORVU.MOREX.r2.7HG0544150.1">
    <property type="protein sequence ID" value="HORVU.MOREX.r2.7HG0544150.1.CDS.1"/>
    <property type="gene ID" value="HORVU.MOREX.r2.7HG0544150"/>
</dbReference>
<accession>A0A8I7BID8</accession>
<organism evidence="1 2">
    <name type="scientific">Hordeum vulgare subsp. vulgare</name>
    <name type="common">Domesticated barley</name>
    <dbReference type="NCBI Taxonomy" id="112509"/>
    <lineage>
        <taxon>Eukaryota</taxon>
        <taxon>Viridiplantae</taxon>
        <taxon>Streptophyta</taxon>
        <taxon>Embryophyta</taxon>
        <taxon>Tracheophyta</taxon>
        <taxon>Spermatophyta</taxon>
        <taxon>Magnoliopsida</taxon>
        <taxon>Liliopsida</taxon>
        <taxon>Poales</taxon>
        <taxon>Poaceae</taxon>
        <taxon>BOP clade</taxon>
        <taxon>Pooideae</taxon>
        <taxon>Triticodae</taxon>
        <taxon>Triticeae</taxon>
        <taxon>Hordeinae</taxon>
        <taxon>Hordeum</taxon>
    </lineage>
</organism>
<dbReference type="Proteomes" id="UP000011116">
    <property type="component" value="Chromosome 7H"/>
</dbReference>
<reference evidence="1" key="3">
    <citation type="submission" date="2022-01" db="UniProtKB">
        <authorList>
            <consortium name="EnsemblPlants"/>
        </authorList>
    </citation>
    <scope>IDENTIFICATION</scope>
    <source>
        <strain evidence="1">subsp. vulgare</strain>
    </source>
</reference>
<protein>
    <submittedName>
        <fullName evidence="1">Uncharacterized protein</fullName>
    </submittedName>
</protein>
<evidence type="ECO:0000313" key="2">
    <source>
        <dbReference type="Proteomes" id="UP000011116"/>
    </source>
</evidence>
<dbReference type="AlphaFoldDB" id="A0A8I7BID8"/>
<reference evidence="1" key="2">
    <citation type="submission" date="2020-10" db="EMBL/GenBank/DDBJ databases">
        <authorList>
            <person name="Scholz U."/>
            <person name="Mascher M."/>
            <person name="Fiebig A."/>
        </authorList>
    </citation>
    <scope>NUCLEOTIDE SEQUENCE [LARGE SCALE GENOMIC DNA]</scope>
    <source>
        <strain evidence="1">cv. Morex</strain>
    </source>
</reference>
<dbReference type="EnsemblPlants" id="HORVU.MOREX.r3.7HG0655760.1">
    <property type="protein sequence ID" value="HORVU.MOREX.r3.7HG0655760.1.CDS1"/>
    <property type="gene ID" value="HORVU.MOREX.r3.7HG0655760"/>
</dbReference>
<dbReference type="Gramene" id="HORVU.MOREX.r3.7HG0655760.1">
    <property type="protein sequence ID" value="HORVU.MOREX.r3.7HG0655760.1.CDS1"/>
    <property type="gene ID" value="HORVU.MOREX.r3.7HG0655760"/>
</dbReference>